<dbReference type="Proteomes" id="UP000231214">
    <property type="component" value="Unassembled WGS sequence"/>
</dbReference>
<evidence type="ECO:0000313" key="2">
    <source>
        <dbReference type="Proteomes" id="UP000231214"/>
    </source>
</evidence>
<gene>
    <name evidence="1" type="ORF">COT66_01980</name>
</gene>
<accession>A0A2M6XAK6</accession>
<protein>
    <submittedName>
        <fullName evidence="1">Uncharacterized protein</fullName>
    </submittedName>
</protein>
<evidence type="ECO:0000313" key="1">
    <source>
        <dbReference type="EMBL" id="PIU02104.1"/>
    </source>
</evidence>
<comment type="caution">
    <text evidence="1">The sequence shown here is derived from an EMBL/GenBank/DDBJ whole genome shotgun (WGS) entry which is preliminary data.</text>
</comment>
<dbReference type="AlphaFoldDB" id="A0A2M6XAK6"/>
<dbReference type="SUPFAM" id="SSF64182">
    <property type="entry name" value="DHH phosphoesterases"/>
    <property type="match status" value="1"/>
</dbReference>
<name>A0A2M6XAK6_9BACT</name>
<reference evidence="2" key="1">
    <citation type="submission" date="2017-09" db="EMBL/GenBank/DDBJ databases">
        <title>Depth-based differentiation of microbial function through sediment-hosted aquifers and enrichment of novel symbionts in the deep terrestrial subsurface.</title>
        <authorList>
            <person name="Probst A.J."/>
            <person name="Ladd B."/>
            <person name="Jarett J.K."/>
            <person name="Geller-Mcgrath D.E."/>
            <person name="Sieber C.M.K."/>
            <person name="Emerson J.B."/>
            <person name="Anantharaman K."/>
            <person name="Thomas B.C."/>
            <person name="Malmstrom R."/>
            <person name="Stieglmeier M."/>
            <person name="Klingl A."/>
            <person name="Woyke T."/>
            <person name="Ryan C.M."/>
            <person name="Banfield J.F."/>
        </authorList>
    </citation>
    <scope>NUCLEOTIDE SEQUENCE [LARGE SCALE GENOMIC DNA]</scope>
</reference>
<sequence length="280" mass="31733">MKQVITHLNPDLDAVASVWLVKRFLPGWEEAVVDFAPGKKIEGVDDHPEVLHVDVGLGRLDHHQTGKKISAAKLCWQFILRTRHGQPFDEIEKQALTALVATVTQIDNARELRWPEVSQPRFYFYLQSILNNLRSLGKTDQEVVAFGMAALDAVLVGLKNRLTAEDELDEGTKFQLADGIKGVAVMTSNERILWEGEARGYALVVRKDPESGGVRIYCRWDNDIDLTKVYNKIRQLDPESDWFLHASKKLLLNESRVNPGMRPTTLSLETIIKILQKNLK</sequence>
<dbReference type="InterPro" id="IPR038763">
    <property type="entry name" value="DHH_sf"/>
</dbReference>
<proteinExistence type="predicted"/>
<organism evidence="1 2">
    <name type="scientific">Candidatus Shapirobacteria bacterium CG09_land_8_20_14_0_10_49_15</name>
    <dbReference type="NCBI Taxonomy" id="1974482"/>
    <lineage>
        <taxon>Bacteria</taxon>
        <taxon>Candidatus Shapironibacteriota</taxon>
    </lineage>
</organism>
<dbReference type="EMBL" id="PEZK01000028">
    <property type="protein sequence ID" value="PIU02104.1"/>
    <property type="molecule type" value="Genomic_DNA"/>
</dbReference>